<comment type="caution">
    <text evidence="5">The sequence shown here is derived from an EMBL/GenBank/DDBJ whole genome shotgun (WGS) entry which is preliminary data.</text>
</comment>
<dbReference type="GO" id="GO:0003700">
    <property type="term" value="F:DNA-binding transcription factor activity"/>
    <property type="evidence" value="ECO:0007669"/>
    <property type="project" value="InterPro"/>
</dbReference>
<name>A0A842JEM0_9ACTN</name>
<organism evidence="5 6">
    <name type="scientific">Gordonibacter massiliensis</name>
    <name type="common">ex Traore et al. 2017</name>
    <dbReference type="NCBI Taxonomy" id="1841863"/>
    <lineage>
        <taxon>Bacteria</taxon>
        <taxon>Bacillati</taxon>
        <taxon>Actinomycetota</taxon>
        <taxon>Coriobacteriia</taxon>
        <taxon>Eggerthellales</taxon>
        <taxon>Eggerthellaceae</taxon>
        <taxon>Gordonibacter</taxon>
    </lineage>
</organism>
<evidence type="ECO:0000313" key="5">
    <source>
        <dbReference type="EMBL" id="MBC2890127.1"/>
    </source>
</evidence>
<dbReference type="Gene3D" id="1.10.10.60">
    <property type="entry name" value="Homeodomain-like"/>
    <property type="match status" value="1"/>
</dbReference>
<evidence type="ECO:0000256" key="3">
    <source>
        <dbReference type="ARBA" id="ARBA00023163"/>
    </source>
</evidence>
<dbReference type="SUPFAM" id="SSF46689">
    <property type="entry name" value="Homeodomain-like"/>
    <property type="match status" value="2"/>
</dbReference>
<dbReference type="PANTHER" id="PTHR46796">
    <property type="entry name" value="HTH-TYPE TRANSCRIPTIONAL ACTIVATOR RHAS-RELATED"/>
    <property type="match status" value="1"/>
</dbReference>
<sequence length="275" mass="28619">MDAREVRAFARPDGSLVEVCSLAGNIRAFPNHLHDHYVVGALNASRRALTMGGRELHVLEPGDVFLVNPGESHACDPLDDEPFAYRCANVPVSAVAALAGVPEAEAPRFAVPVLRDAALFDRADALFARAASDEGAAVLDALDALVADLLEAAAAAAAGGSGGPSAPGALVASARAFIDERYAERIALEDVAVVTGASRYALVRAFKRELGITPGRYLAAVRVMHAKSLLEQGRSPVEAAGLAGFADQAHLGRVFRNVTGLTPARYRAACGRSAS</sequence>
<dbReference type="InterPro" id="IPR003313">
    <property type="entry name" value="AraC-bd"/>
</dbReference>
<dbReference type="Pfam" id="PF02311">
    <property type="entry name" value="AraC_binding"/>
    <property type="match status" value="1"/>
</dbReference>
<feature type="domain" description="HTH araC/xylS-type" evidence="4">
    <location>
        <begin position="172"/>
        <end position="269"/>
    </location>
</feature>
<keyword evidence="6" id="KW-1185">Reference proteome</keyword>
<keyword evidence="2" id="KW-0238">DNA-binding</keyword>
<protein>
    <submittedName>
        <fullName evidence="5">Helix-turn-helix transcriptional regulator</fullName>
    </submittedName>
</protein>
<reference evidence="5 6" key="1">
    <citation type="submission" date="2020-08" db="EMBL/GenBank/DDBJ databases">
        <authorList>
            <person name="Liu C."/>
            <person name="Sun Q."/>
        </authorList>
    </citation>
    <scope>NUCLEOTIDE SEQUENCE [LARGE SCALE GENOMIC DNA]</scope>
    <source>
        <strain evidence="5 6">N22</strain>
    </source>
</reference>
<dbReference type="InterPro" id="IPR009057">
    <property type="entry name" value="Homeodomain-like_sf"/>
</dbReference>
<dbReference type="InterPro" id="IPR037923">
    <property type="entry name" value="HTH-like"/>
</dbReference>
<dbReference type="GO" id="GO:0043565">
    <property type="term" value="F:sequence-specific DNA binding"/>
    <property type="evidence" value="ECO:0007669"/>
    <property type="project" value="InterPro"/>
</dbReference>
<dbReference type="Proteomes" id="UP000587396">
    <property type="component" value="Unassembled WGS sequence"/>
</dbReference>
<evidence type="ECO:0000313" key="6">
    <source>
        <dbReference type="Proteomes" id="UP000587396"/>
    </source>
</evidence>
<dbReference type="Pfam" id="PF12833">
    <property type="entry name" value="HTH_18"/>
    <property type="match status" value="1"/>
</dbReference>
<dbReference type="PANTHER" id="PTHR46796:SF2">
    <property type="entry name" value="TRANSCRIPTIONAL REGULATORY PROTEIN"/>
    <property type="match status" value="1"/>
</dbReference>
<dbReference type="RefSeq" id="WP_185905872.1">
    <property type="nucleotide sequence ID" value="NZ_JACMSE010000010.1"/>
</dbReference>
<dbReference type="EMBL" id="JACMSE010000010">
    <property type="protein sequence ID" value="MBC2890127.1"/>
    <property type="molecule type" value="Genomic_DNA"/>
</dbReference>
<evidence type="ECO:0000256" key="1">
    <source>
        <dbReference type="ARBA" id="ARBA00023015"/>
    </source>
</evidence>
<accession>A0A842JEM0</accession>
<proteinExistence type="predicted"/>
<keyword evidence="3" id="KW-0804">Transcription</keyword>
<dbReference type="InterPro" id="IPR050204">
    <property type="entry name" value="AraC_XylS_family_regulators"/>
</dbReference>
<keyword evidence="1" id="KW-0805">Transcription regulation</keyword>
<gene>
    <name evidence="5" type="ORF">H7313_12365</name>
</gene>
<dbReference type="PROSITE" id="PS01124">
    <property type="entry name" value="HTH_ARAC_FAMILY_2"/>
    <property type="match status" value="1"/>
</dbReference>
<dbReference type="AlphaFoldDB" id="A0A842JEM0"/>
<evidence type="ECO:0000259" key="4">
    <source>
        <dbReference type="PROSITE" id="PS01124"/>
    </source>
</evidence>
<dbReference type="SUPFAM" id="SSF51215">
    <property type="entry name" value="Regulatory protein AraC"/>
    <property type="match status" value="1"/>
</dbReference>
<dbReference type="InterPro" id="IPR018060">
    <property type="entry name" value="HTH_AraC"/>
</dbReference>
<evidence type="ECO:0000256" key="2">
    <source>
        <dbReference type="ARBA" id="ARBA00023125"/>
    </source>
</evidence>
<dbReference type="SMART" id="SM00342">
    <property type="entry name" value="HTH_ARAC"/>
    <property type="match status" value="1"/>
</dbReference>